<proteinExistence type="inferred from homology"/>
<dbReference type="SUPFAM" id="SSF53927">
    <property type="entry name" value="Cytidine deaminase-like"/>
    <property type="match status" value="1"/>
</dbReference>
<keyword evidence="4" id="KW-1185">Reference proteome</keyword>
<evidence type="ECO:0000256" key="2">
    <source>
        <dbReference type="ARBA" id="ARBA00038160"/>
    </source>
</evidence>
<dbReference type="PANTHER" id="PTHR11079:SF156">
    <property type="entry name" value="INACTIVE TRNA-SPECIFIC ADENOSINE DEAMINASE-LIKE PROTEIN 3-RELATED"/>
    <property type="match status" value="1"/>
</dbReference>
<sequence>MKIEAILDKKYTETDINLCKYVAIRIRKTKSVAILLNWLKGHVNLNNTLPKHFHQIRSIKLNNYVDILICSEKTCSLFNIYNLVYEKRNKNSIINVTDKNICRDIICIFCLNLPSLPVFTSIQKKMVSHYWPIYFKKDALIENKLVDNVFISQRNFIDKILLIVSSEYNLVALSNFNILISPANIFIFSPELNDYQKISQLHKRVPTKECNKFIKGHGFMDIVDIISKCQLTKSIQHEYKNETCIKLDEIFNNYLCTNMHAFFHFEPCIMCSMALLHSRIKTVFYQKKTSHGGLGSHVAIHSLPNTNHRFDVYHVKDDI</sequence>
<reference evidence="3 4" key="1">
    <citation type="submission" date="2016-04" db="EMBL/GenBank/DDBJ databases">
        <title>The genome of Intoshia linei affirms orthonectids as highly simplified spiralians.</title>
        <authorList>
            <person name="Mikhailov K.V."/>
            <person name="Slusarev G.S."/>
            <person name="Nikitin M.A."/>
            <person name="Logacheva M.D."/>
            <person name="Penin A."/>
            <person name="Aleoshin V."/>
            <person name="Panchin Y.V."/>
        </authorList>
    </citation>
    <scope>NUCLEOTIDE SEQUENCE [LARGE SCALE GENOMIC DNA]</scope>
    <source>
        <strain evidence="3">Intl2013</strain>
        <tissue evidence="3">Whole animal</tissue>
    </source>
</reference>
<dbReference type="GO" id="GO:0005634">
    <property type="term" value="C:nucleus"/>
    <property type="evidence" value="ECO:0007669"/>
    <property type="project" value="TreeGrafter"/>
</dbReference>
<comment type="caution">
    <text evidence="3">The sequence shown here is derived from an EMBL/GenBank/DDBJ whole genome shotgun (WGS) entry which is preliminary data.</text>
</comment>
<evidence type="ECO:0000256" key="1">
    <source>
        <dbReference type="ARBA" id="ARBA00022694"/>
    </source>
</evidence>
<gene>
    <name evidence="3" type="ORF">A3Q56_02773</name>
</gene>
<accession>A0A177B5A3</accession>
<dbReference type="GO" id="GO:0005737">
    <property type="term" value="C:cytoplasm"/>
    <property type="evidence" value="ECO:0007669"/>
    <property type="project" value="TreeGrafter"/>
</dbReference>
<dbReference type="PANTHER" id="PTHR11079">
    <property type="entry name" value="CYTOSINE DEAMINASE FAMILY MEMBER"/>
    <property type="match status" value="1"/>
</dbReference>
<dbReference type="Proteomes" id="UP000078046">
    <property type="component" value="Unassembled WGS sequence"/>
</dbReference>
<name>A0A177B5A3_9BILA</name>
<dbReference type="GO" id="GO:0008033">
    <property type="term" value="P:tRNA processing"/>
    <property type="evidence" value="ECO:0007669"/>
    <property type="project" value="UniProtKB-KW"/>
</dbReference>
<comment type="similarity">
    <text evidence="2">Belongs to the cytidine and deoxycytidylate deaminase family. ADAT3 subfamily.</text>
</comment>
<keyword evidence="1" id="KW-0819">tRNA processing</keyword>
<evidence type="ECO:0000313" key="4">
    <source>
        <dbReference type="Proteomes" id="UP000078046"/>
    </source>
</evidence>
<organism evidence="3 4">
    <name type="scientific">Intoshia linei</name>
    <dbReference type="NCBI Taxonomy" id="1819745"/>
    <lineage>
        <taxon>Eukaryota</taxon>
        <taxon>Metazoa</taxon>
        <taxon>Spiralia</taxon>
        <taxon>Lophotrochozoa</taxon>
        <taxon>Mesozoa</taxon>
        <taxon>Orthonectida</taxon>
        <taxon>Rhopaluridae</taxon>
        <taxon>Intoshia</taxon>
    </lineage>
</organism>
<protein>
    <submittedName>
        <fullName evidence="3">Putative inactive tRNA-specific adenosine deaminase-like protein 3</fullName>
    </submittedName>
</protein>
<dbReference type="OrthoDB" id="3180714at2759"/>
<dbReference type="AlphaFoldDB" id="A0A177B5A3"/>
<dbReference type="Gene3D" id="3.40.140.10">
    <property type="entry name" value="Cytidine Deaminase, domain 2"/>
    <property type="match status" value="1"/>
</dbReference>
<dbReference type="GO" id="GO:0052717">
    <property type="term" value="F:tRNA-specific adenosine-34 deaminase activity"/>
    <property type="evidence" value="ECO:0007669"/>
    <property type="project" value="TreeGrafter"/>
</dbReference>
<dbReference type="EMBL" id="LWCA01000278">
    <property type="protein sequence ID" value="OAF69459.1"/>
    <property type="molecule type" value="Genomic_DNA"/>
</dbReference>
<dbReference type="InterPro" id="IPR016193">
    <property type="entry name" value="Cytidine_deaminase-like"/>
</dbReference>
<evidence type="ECO:0000313" key="3">
    <source>
        <dbReference type="EMBL" id="OAF69459.1"/>
    </source>
</evidence>